<dbReference type="GO" id="GO:0051087">
    <property type="term" value="F:protein-folding chaperone binding"/>
    <property type="evidence" value="ECO:0007669"/>
    <property type="project" value="InterPro"/>
</dbReference>
<reference evidence="5" key="1">
    <citation type="submission" date="2024-01" db="EMBL/GenBank/DDBJ databases">
        <title>Sequencing the genomes of a sandfly, Sergentomyia squamirostris, and its two endosymbionts.</title>
        <authorList>
            <person name="Itokawa K."/>
            <person name="Sanjoba C."/>
        </authorList>
    </citation>
    <scope>NUCLEOTIDE SEQUENCE</scope>
    <source>
        <strain evidence="5">RiSSQ</strain>
    </source>
</reference>
<dbReference type="GO" id="GO:0044571">
    <property type="term" value="P:[2Fe-2S] cluster assembly"/>
    <property type="evidence" value="ECO:0007669"/>
    <property type="project" value="InterPro"/>
</dbReference>
<dbReference type="CDD" id="cd06257">
    <property type="entry name" value="DnaJ"/>
    <property type="match status" value="1"/>
</dbReference>
<dbReference type="AlphaFoldDB" id="A0AAT9GA19"/>
<dbReference type="PROSITE" id="PS50076">
    <property type="entry name" value="DNAJ_2"/>
    <property type="match status" value="1"/>
</dbReference>
<dbReference type="InterPro" id="IPR009073">
    <property type="entry name" value="HscB_oligo_C"/>
</dbReference>
<dbReference type="InterPro" id="IPR036869">
    <property type="entry name" value="J_dom_sf"/>
</dbReference>
<dbReference type="PANTHER" id="PTHR14021:SF15">
    <property type="entry name" value="IRON-SULFUR CLUSTER CO-CHAPERONE PROTEIN HSCB"/>
    <property type="match status" value="1"/>
</dbReference>
<organism evidence="5">
    <name type="scientific">Candidatus Tisiphia endosymbiont of Sergentomyia squamirostris</name>
    <dbReference type="NCBI Taxonomy" id="3113639"/>
    <lineage>
        <taxon>Bacteria</taxon>
        <taxon>Pseudomonadati</taxon>
        <taxon>Pseudomonadota</taxon>
        <taxon>Alphaproteobacteria</taxon>
        <taxon>Rickettsiales</taxon>
        <taxon>Rickettsiaceae</taxon>
        <taxon>Rickettsieae</taxon>
        <taxon>Candidatus Tisiphia</taxon>
    </lineage>
</organism>
<name>A0AAT9GA19_9RICK</name>
<protein>
    <submittedName>
        <fullName evidence="5">Fe-S protein assembly co-chaperone HscB</fullName>
    </submittedName>
</protein>
<dbReference type="InterPro" id="IPR004640">
    <property type="entry name" value="HscB"/>
</dbReference>
<accession>A0AAT9GA19</accession>
<evidence type="ECO:0000256" key="3">
    <source>
        <dbReference type="ARBA" id="ARBA00025596"/>
    </source>
</evidence>
<dbReference type="PANTHER" id="PTHR14021">
    <property type="entry name" value="IRON-SULFUR CLUSTER CO-CHAPERONE PROTEIN HSCB"/>
    <property type="match status" value="1"/>
</dbReference>
<dbReference type="EMBL" id="AP029170">
    <property type="protein sequence ID" value="BFD46673.1"/>
    <property type="molecule type" value="Genomic_DNA"/>
</dbReference>
<dbReference type="InterPro" id="IPR036386">
    <property type="entry name" value="HscB_C_sf"/>
</dbReference>
<keyword evidence="2" id="KW-0143">Chaperone</keyword>
<dbReference type="GO" id="GO:0051259">
    <property type="term" value="P:protein complex oligomerization"/>
    <property type="evidence" value="ECO:0007669"/>
    <property type="project" value="InterPro"/>
</dbReference>
<evidence type="ECO:0000256" key="2">
    <source>
        <dbReference type="ARBA" id="ARBA00023186"/>
    </source>
</evidence>
<feature type="domain" description="J" evidence="4">
    <location>
        <begin position="3"/>
        <end position="73"/>
    </location>
</feature>
<dbReference type="Pfam" id="PF00226">
    <property type="entry name" value="DnaJ"/>
    <property type="match status" value="1"/>
</dbReference>
<evidence type="ECO:0000313" key="5">
    <source>
        <dbReference type="EMBL" id="BFD46673.1"/>
    </source>
</evidence>
<dbReference type="SUPFAM" id="SSF47144">
    <property type="entry name" value="HSC20 (HSCB), C-terminal oligomerisation domain"/>
    <property type="match status" value="1"/>
</dbReference>
<dbReference type="SUPFAM" id="SSF46565">
    <property type="entry name" value="Chaperone J-domain"/>
    <property type="match status" value="1"/>
</dbReference>
<evidence type="ECO:0000256" key="1">
    <source>
        <dbReference type="ARBA" id="ARBA00010476"/>
    </source>
</evidence>
<dbReference type="Gene3D" id="1.20.1280.20">
    <property type="entry name" value="HscB, C-terminal domain"/>
    <property type="match status" value="1"/>
</dbReference>
<dbReference type="InterPro" id="IPR001623">
    <property type="entry name" value="DnaJ_domain"/>
</dbReference>
<dbReference type="SMART" id="SM00271">
    <property type="entry name" value="DnaJ"/>
    <property type="match status" value="1"/>
</dbReference>
<dbReference type="Pfam" id="PF07743">
    <property type="entry name" value="HSCB_C"/>
    <property type="match status" value="1"/>
</dbReference>
<sequence length="166" mass="19396">MNNYFELLGIEKKYDIDLNVLDHQYFAMQLKYHPDRINSNSEKQKSLSISIDINKAYATLKDDLARAEYLLLLNSIVLDDITIRQGISKEKLNAIWNELELVETTQQLTKLQSMLNNKILEKQQLTKSLTTAFQNHNMQDAIDSTIRFKYLENLINNIQLKIKSCK</sequence>
<comment type="similarity">
    <text evidence="1">Belongs to the HscB family.</text>
</comment>
<gene>
    <name evidence="5" type="primary">hscB</name>
    <name evidence="5" type="ORF">DMENIID0002_13190</name>
</gene>
<comment type="function">
    <text evidence="3">Co-chaperone involved in the maturation of iron-sulfur cluster-containing proteins. Seems to help targeting proteins to be folded toward HscA.</text>
</comment>
<dbReference type="GO" id="GO:0001671">
    <property type="term" value="F:ATPase activator activity"/>
    <property type="evidence" value="ECO:0007669"/>
    <property type="project" value="InterPro"/>
</dbReference>
<dbReference type="Gene3D" id="1.10.287.110">
    <property type="entry name" value="DnaJ domain"/>
    <property type="match status" value="1"/>
</dbReference>
<proteinExistence type="inferred from homology"/>
<dbReference type="NCBIfam" id="TIGR00714">
    <property type="entry name" value="hscB"/>
    <property type="match status" value="1"/>
</dbReference>
<evidence type="ECO:0000259" key="4">
    <source>
        <dbReference type="PROSITE" id="PS50076"/>
    </source>
</evidence>